<accession>A0A845ASX0</accession>
<dbReference type="AlphaFoldDB" id="A0A845ASX0"/>
<keyword evidence="2" id="KW-1185">Reference proteome</keyword>
<dbReference type="EMBL" id="WTYE01000001">
    <property type="protein sequence ID" value="MXP32694.1"/>
    <property type="molecule type" value="Genomic_DNA"/>
</dbReference>
<gene>
    <name evidence="1" type="ORF">GRI94_12765</name>
</gene>
<evidence type="ECO:0000313" key="1">
    <source>
        <dbReference type="EMBL" id="MXP32694.1"/>
    </source>
</evidence>
<dbReference type="RefSeq" id="WP_160780011.1">
    <property type="nucleotide sequence ID" value="NZ_BAAAZF010000001.1"/>
</dbReference>
<evidence type="ECO:0000313" key="2">
    <source>
        <dbReference type="Proteomes" id="UP000446786"/>
    </source>
</evidence>
<protein>
    <submittedName>
        <fullName evidence="1">Uncharacterized protein</fullName>
    </submittedName>
</protein>
<sequence length="95" mass="10915">MNYSKHKAKHKIEVLQKTLRWAESVRRGLVKIRAEEHDTGNYTIGEHDRSKKPTKKLHLVLKPSEGDAEGPEGTVKDIEGEAWIENEKKAVVIFR</sequence>
<proteinExistence type="predicted"/>
<dbReference type="Proteomes" id="UP000446786">
    <property type="component" value="Unassembled WGS sequence"/>
</dbReference>
<reference evidence="1 2" key="1">
    <citation type="submission" date="2019-12" db="EMBL/GenBank/DDBJ databases">
        <title>Genomic-based taxomic classification of the family Erythrobacteraceae.</title>
        <authorList>
            <person name="Xu L."/>
        </authorList>
    </citation>
    <scope>NUCLEOTIDE SEQUENCE [LARGE SCALE GENOMIC DNA]</scope>
    <source>
        <strain evidence="1 2">JCM 16677</strain>
    </source>
</reference>
<comment type="caution">
    <text evidence="1">The sequence shown here is derived from an EMBL/GenBank/DDBJ whole genome shotgun (WGS) entry which is preliminary data.</text>
</comment>
<name>A0A845ASX0_9SPHN</name>
<organism evidence="1 2">
    <name type="scientific">Parerythrobacter jejuensis</name>
    <dbReference type="NCBI Taxonomy" id="795812"/>
    <lineage>
        <taxon>Bacteria</taxon>
        <taxon>Pseudomonadati</taxon>
        <taxon>Pseudomonadota</taxon>
        <taxon>Alphaproteobacteria</taxon>
        <taxon>Sphingomonadales</taxon>
        <taxon>Erythrobacteraceae</taxon>
        <taxon>Parerythrobacter</taxon>
    </lineage>
</organism>